<evidence type="ECO:0000313" key="16">
    <source>
        <dbReference type="Proteomes" id="UP000192796"/>
    </source>
</evidence>
<gene>
    <name evidence="15" type="ORF">A3860_09065</name>
</gene>
<keyword evidence="16" id="KW-1185">Reference proteome</keyword>
<evidence type="ECO:0000256" key="5">
    <source>
        <dbReference type="ARBA" id="ARBA00022692"/>
    </source>
</evidence>
<evidence type="ECO:0000256" key="1">
    <source>
        <dbReference type="ARBA" id="ARBA00004323"/>
    </source>
</evidence>
<protein>
    <recommendedName>
        <fullName evidence="14">Peptide O-xylosyltransferase</fullName>
    </recommendedName>
</protein>
<comment type="subcellular location">
    <subcellularLocation>
        <location evidence="2">Endoplasmic reticulum membrane</location>
        <topology evidence="2">Single-pass type II membrane protein</topology>
    </subcellularLocation>
    <subcellularLocation>
        <location evidence="1">Golgi apparatus membrane</location>
        <topology evidence="1">Single-pass type II membrane protein</topology>
    </subcellularLocation>
</comment>
<evidence type="ECO:0000256" key="10">
    <source>
        <dbReference type="ARBA" id="ARBA00023034"/>
    </source>
</evidence>
<dbReference type="GO" id="GO:0030158">
    <property type="term" value="F:protein xylosyltransferase activity"/>
    <property type="evidence" value="ECO:0007669"/>
    <property type="project" value="InterPro"/>
</dbReference>
<dbReference type="RefSeq" id="WP_081155671.1">
    <property type="nucleotide sequence ID" value="NZ_LVYD01000113.1"/>
</dbReference>
<evidence type="ECO:0000256" key="6">
    <source>
        <dbReference type="ARBA" id="ARBA00022723"/>
    </source>
</evidence>
<evidence type="ECO:0000256" key="14">
    <source>
        <dbReference type="ARBA" id="ARBA00042865"/>
    </source>
</evidence>
<keyword evidence="13" id="KW-0325">Glycoprotein</keyword>
<dbReference type="PANTHER" id="PTHR46025:SF3">
    <property type="entry name" value="XYLOSYLTRANSFERASE OXT"/>
    <property type="match status" value="1"/>
</dbReference>
<keyword evidence="6" id="KW-0479">Metal-binding</keyword>
<dbReference type="GO" id="GO:0050650">
    <property type="term" value="P:chondroitin sulfate proteoglycan biosynthetic process"/>
    <property type="evidence" value="ECO:0007669"/>
    <property type="project" value="TreeGrafter"/>
</dbReference>
<keyword evidence="4" id="KW-0808">Transferase</keyword>
<accession>A0A1V9FHS9</accession>
<keyword evidence="7" id="KW-0256">Endoplasmic reticulum</keyword>
<dbReference type="Pfam" id="PF02485">
    <property type="entry name" value="Branch"/>
    <property type="match status" value="1"/>
</dbReference>
<dbReference type="AlphaFoldDB" id="A0A1V9FHS9"/>
<keyword evidence="12" id="KW-1015">Disulfide bond</keyword>
<evidence type="ECO:0000256" key="9">
    <source>
        <dbReference type="ARBA" id="ARBA00022989"/>
    </source>
</evidence>
<comment type="caution">
    <text evidence="15">The sequence shown here is derived from an EMBL/GenBank/DDBJ whole genome shotgun (WGS) entry which is preliminary data.</text>
</comment>
<dbReference type="GO" id="GO:0016020">
    <property type="term" value="C:membrane"/>
    <property type="evidence" value="ECO:0007669"/>
    <property type="project" value="InterPro"/>
</dbReference>
<sequence length="286" mass="33614">MHLNYLILAHNNLAQLDLLIDSLDNDKTSFFIHVDKKVPAAEIKKYRFYRNSRVKITGNRISINWAGFSMIQATLLLMKAAIAAKKKGYFILLSGQDMPVKCNEYIYDHLHANYGKEYINFWTIPYSGWGRDGGAHRINYYWLIDKIGYEESHVLYILQRKVNLKRAFFKDFAPYGGSQWWCLTHDCIKYILKYIKFNPVIMDYFELTAFADEIFFQSIVLNSPLQDHIVNDNLRYIDFQDGESHPKILTADDIPVAIRSDKLWARKFDFQHNSIIFEELANQLKT</sequence>
<dbReference type="InterPro" id="IPR003406">
    <property type="entry name" value="Glyco_trans_14"/>
</dbReference>
<dbReference type="GO" id="GO:0046872">
    <property type="term" value="F:metal ion binding"/>
    <property type="evidence" value="ECO:0007669"/>
    <property type="project" value="UniProtKB-KW"/>
</dbReference>
<keyword evidence="5" id="KW-0812">Transmembrane</keyword>
<evidence type="ECO:0000313" key="15">
    <source>
        <dbReference type="EMBL" id="OQP57766.1"/>
    </source>
</evidence>
<keyword evidence="11" id="KW-0472">Membrane</keyword>
<evidence type="ECO:0000256" key="13">
    <source>
        <dbReference type="ARBA" id="ARBA00023180"/>
    </source>
</evidence>
<dbReference type="GO" id="GO:0015012">
    <property type="term" value="P:heparan sulfate proteoglycan biosynthetic process"/>
    <property type="evidence" value="ECO:0007669"/>
    <property type="project" value="TreeGrafter"/>
</dbReference>
<dbReference type="Proteomes" id="UP000192796">
    <property type="component" value="Unassembled WGS sequence"/>
</dbReference>
<reference evidence="15 16" key="1">
    <citation type="submission" date="2016-03" db="EMBL/GenBank/DDBJ databases">
        <title>Niastella vici sp. nov., isolated from farmland soil.</title>
        <authorList>
            <person name="Chen L."/>
            <person name="Wang D."/>
            <person name="Yang S."/>
            <person name="Wang G."/>
        </authorList>
    </citation>
    <scope>NUCLEOTIDE SEQUENCE [LARGE SCALE GENOMIC DNA]</scope>
    <source>
        <strain evidence="15 16">DJ57</strain>
    </source>
</reference>
<keyword evidence="9" id="KW-1133">Transmembrane helix</keyword>
<name>A0A1V9FHS9_9BACT</name>
<evidence type="ECO:0000256" key="8">
    <source>
        <dbReference type="ARBA" id="ARBA00022968"/>
    </source>
</evidence>
<keyword evidence="3" id="KW-0328">Glycosyltransferase</keyword>
<dbReference type="STRING" id="1703345.A3860_09065"/>
<evidence type="ECO:0000256" key="3">
    <source>
        <dbReference type="ARBA" id="ARBA00022676"/>
    </source>
</evidence>
<proteinExistence type="predicted"/>
<keyword evidence="8" id="KW-0735">Signal-anchor</keyword>
<evidence type="ECO:0000256" key="2">
    <source>
        <dbReference type="ARBA" id="ARBA00004648"/>
    </source>
</evidence>
<evidence type="ECO:0000256" key="4">
    <source>
        <dbReference type="ARBA" id="ARBA00022679"/>
    </source>
</evidence>
<dbReference type="PANTHER" id="PTHR46025">
    <property type="entry name" value="XYLOSYLTRANSFERASE OXT"/>
    <property type="match status" value="1"/>
</dbReference>
<keyword evidence="10" id="KW-0333">Golgi apparatus</keyword>
<evidence type="ECO:0000256" key="12">
    <source>
        <dbReference type="ARBA" id="ARBA00023157"/>
    </source>
</evidence>
<evidence type="ECO:0000256" key="7">
    <source>
        <dbReference type="ARBA" id="ARBA00022824"/>
    </source>
</evidence>
<dbReference type="OrthoDB" id="7943907at2"/>
<dbReference type="InterPro" id="IPR043538">
    <property type="entry name" value="XYLT"/>
</dbReference>
<evidence type="ECO:0000256" key="11">
    <source>
        <dbReference type="ARBA" id="ARBA00023136"/>
    </source>
</evidence>
<organism evidence="15 16">
    <name type="scientific">Niastella vici</name>
    <dbReference type="NCBI Taxonomy" id="1703345"/>
    <lineage>
        <taxon>Bacteria</taxon>
        <taxon>Pseudomonadati</taxon>
        <taxon>Bacteroidota</taxon>
        <taxon>Chitinophagia</taxon>
        <taxon>Chitinophagales</taxon>
        <taxon>Chitinophagaceae</taxon>
        <taxon>Niastella</taxon>
    </lineage>
</organism>
<dbReference type="EMBL" id="LVYD01000113">
    <property type="protein sequence ID" value="OQP57766.1"/>
    <property type="molecule type" value="Genomic_DNA"/>
</dbReference>